<dbReference type="InterPro" id="IPR004146">
    <property type="entry name" value="DC1"/>
</dbReference>
<accession>A0A7J6H7U6</accession>
<dbReference type="SUPFAM" id="SSF57889">
    <property type="entry name" value="Cysteine-rich domain"/>
    <property type="match status" value="2"/>
</dbReference>
<feature type="domain" description="DC1" evidence="2">
    <location>
        <begin position="65"/>
        <end position="110"/>
    </location>
</feature>
<dbReference type="InterPro" id="IPR053192">
    <property type="entry name" value="Vacuole_Formation_Reg"/>
</dbReference>
<dbReference type="Proteomes" id="UP000583929">
    <property type="component" value="Unassembled WGS sequence"/>
</dbReference>
<dbReference type="EMBL" id="JAATIQ010000060">
    <property type="protein sequence ID" value="KAF4391362.1"/>
    <property type="molecule type" value="Genomic_DNA"/>
</dbReference>
<proteinExistence type="predicted"/>
<evidence type="ECO:0000313" key="4">
    <source>
        <dbReference type="Proteomes" id="UP000583929"/>
    </source>
</evidence>
<evidence type="ECO:0000259" key="2">
    <source>
        <dbReference type="Pfam" id="PF03107"/>
    </source>
</evidence>
<comment type="caution">
    <text evidence="3">The sequence shown here is derived from an EMBL/GenBank/DDBJ whole genome shotgun (WGS) entry which is preliminary data.</text>
</comment>
<protein>
    <recommendedName>
        <fullName evidence="2">DC1 domain-containing protein</fullName>
    </recommendedName>
</protein>
<sequence length="628" mass="73099">MELQHFAHEHPFILKEEDPTSLNQTLRCKICCLPNFIAPFYACDLCQHYVHKSCAELPQYLFHHPKHPFHTLMVSFGQNYYKCNSCESYYTNSPTFTCFQCDFHLDVKCAIIAPITIEKVVLDLDDQTTTTIIQHSTHLHPLSLISDGSLVYTCNETCWYFLHESCAEFPTKIQYPFHLNHSLLTLHLCLKCVATKIDAKGSIKYRYHEHLLCFALEGDILVDDQCSSYDSYCKQSTAILDTKEFCKTSPYAFYCLECNFKSHLLCGPLPFIIKYEYHIHSLFLLECLTTEEGVEDYYCDVCEMERDPRIRVYYCASCKYAAHVHCLIQEVINIFKGGRKLFRIMGEDLWSLEWDTPTSMEEDEAKSPSILIDIMNALPQSDKDYLKKFYVWDDSWSKIKGQPEKHKHSHNTIQSNLEDEDVNWILELSSLEYNLDHFVKTIVVPRFSRETRELKAEDLGLKLVTVEGYKIPHIVASVFKRLLSVHGDISLNCDKMPSKEGRSVLYFILCRILKKMGTTKIADITIDLMTEWFYNIEIVKDVGFEVDFVVFYILSRIVPAFFGTQAKRLEHEIPAMINKRMEKLQQEMIKLKSQLEICKDFPPKSEFMKECLAFACQKKWSSSCEGLL</sequence>
<keyword evidence="4" id="KW-1185">Reference proteome</keyword>
<evidence type="ECO:0000256" key="1">
    <source>
        <dbReference type="ARBA" id="ARBA00022737"/>
    </source>
</evidence>
<gene>
    <name evidence="3" type="ORF">G4B88_016672</name>
</gene>
<dbReference type="AlphaFoldDB" id="A0A7J6H7U6"/>
<dbReference type="InterPro" id="IPR046349">
    <property type="entry name" value="C1-like_sf"/>
</dbReference>
<dbReference type="Pfam" id="PF03107">
    <property type="entry name" value="C1_2"/>
    <property type="match status" value="1"/>
</dbReference>
<organism evidence="3 4">
    <name type="scientific">Cannabis sativa</name>
    <name type="common">Hemp</name>
    <name type="synonym">Marijuana</name>
    <dbReference type="NCBI Taxonomy" id="3483"/>
    <lineage>
        <taxon>Eukaryota</taxon>
        <taxon>Viridiplantae</taxon>
        <taxon>Streptophyta</taxon>
        <taxon>Embryophyta</taxon>
        <taxon>Tracheophyta</taxon>
        <taxon>Spermatophyta</taxon>
        <taxon>Magnoliopsida</taxon>
        <taxon>eudicotyledons</taxon>
        <taxon>Gunneridae</taxon>
        <taxon>Pentapetalae</taxon>
        <taxon>rosids</taxon>
        <taxon>fabids</taxon>
        <taxon>Rosales</taxon>
        <taxon>Cannabaceae</taxon>
        <taxon>Cannabis</taxon>
    </lineage>
</organism>
<name>A0A7J6H7U6_CANSA</name>
<keyword evidence="1" id="KW-0677">Repeat</keyword>
<dbReference type="PANTHER" id="PTHR32410">
    <property type="entry name" value="CYSTEINE/HISTIDINE-RICH C1 DOMAIN FAMILY PROTEIN"/>
    <property type="match status" value="1"/>
</dbReference>
<reference evidence="3 4" key="1">
    <citation type="journal article" date="2020" name="bioRxiv">
        <title>Sequence and annotation of 42 cannabis genomes reveals extensive copy number variation in cannabinoid synthesis and pathogen resistance genes.</title>
        <authorList>
            <person name="Mckernan K.J."/>
            <person name="Helbert Y."/>
            <person name="Kane L.T."/>
            <person name="Ebling H."/>
            <person name="Zhang L."/>
            <person name="Liu B."/>
            <person name="Eaton Z."/>
            <person name="Mclaughlin S."/>
            <person name="Kingan S."/>
            <person name="Baybayan P."/>
            <person name="Concepcion G."/>
            <person name="Jordan M."/>
            <person name="Riva A."/>
            <person name="Barbazuk W."/>
            <person name="Harkins T."/>
        </authorList>
    </citation>
    <scope>NUCLEOTIDE SEQUENCE [LARGE SCALE GENOMIC DNA]</scope>
    <source>
        <strain evidence="4">cv. Jamaican Lion 4</strain>
        <tissue evidence="3">Leaf</tissue>
    </source>
</reference>
<evidence type="ECO:0000313" key="3">
    <source>
        <dbReference type="EMBL" id="KAF4391362.1"/>
    </source>
</evidence>